<name>A0A0R1W2L4_9LACO</name>
<evidence type="ECO:0000259" key="4">
    <source>
        <dbReference type="Pfam" id="PF00892"/>
    </source>
</evidence>
<feature type="transmembrane region" description="Helical" evidence="3">
    <location>
        <begin position="65"/>
        <end position="84"/>
    </location>
</feature>
<dbReference type="AlphaFoldDB" id="A0A0R1W2L4"/>
<feature type="transmembrane region" description="Helical" evidence="3">
    <location>
        <begin position="35"/>
        <end position="53"/>
    </location>
</feature>
<dbReference type="OrthoDB" id="2037084at2"/>
<comment type="similarity">
    <text evidence="2">Belongs to the EamA transporter family.</text>
</comment>
<feature type="transmembrane region" description="Helical" evidence="3">
    <location>
        <begin position="200"/>
        <end position="218"/>
    </location>
</feature>
<dbReference type="STRING" id="1423735.FC15_GL000374"/>
<evidence type="ECO:0000256" key="1">
    <source>
        <dbReference type="ARBA" id="ARBA00004127"/>
    </source>
</evidence>
<dbReference type="GO" id="GO:0016020">
    <property type="term" value="C:membrane"/>
    <property type="evidence" value="ECO:0007669"/>
    <property type="project" value="InterPro"/>
</dbReference>
<dbReference type="RefSeq" id="WP_057825280.1">
    <property type="nucleotide sequence ID" value="NZ_AZFX01000080.1"/>
</dbReference>
<evidence type="ECO:0000313" key="6">
    <source>
        <dbReference type="Proteomes" id="UP000051315"/>
    </source>
</evidence>
<organism evidence="5 6">
    <name type="scientific">Lapidilactobacillus concavus DSM 17758</name>
    <dbReference type="NCBI Taxonomy" id="1423735"/>
    <lineage>
        <taxon>Bacteria</taxon>
        <taxon>Bacillati</taxon>
        <taxon>Bacillota</taxon>
        <taxon>Bacilli</taxon>
        <taxon>Lactobacillales</taxon>
        <taxon>Lactobacillaceae</taxon>
        <taxon>Lapidilactobacillus</taxon>
    </lineage>
</organism>
<dbReference type="SUPFAM" id="SSF103481">
    <property type="entry name" value="Multidrug resistance efflux transporter EmrE"/>
    <property type="match status" value="2"/>
</dbReference>
<feature type="transmembrane region" description="Helical" evidence="3">
    <location>
        <begin position="119"/>
        <end position="137"/>
    </location>
</feature>
<dbReference type="PATRIC" id="fig|1423735.3.peg.387"/>
<dbReference type="Pfam" id="PF00892">
    <property type="entry name" value="EamA"/>
    <property type="match status" value="2"/>
</dbReference>
<keyword evidence="3" id="KW-0812">Transmembrane</keyword>
<proteinExistence type="inferred from homology"/>
<dbReference type="InterPro" id="IPR037185">
    <property type="entry name" value="EmrE-like"/>
</dbReference>
<comment type="caution">
    <text evidence="5">The sequence shown here is derived from an EMBL/GenBank/DDBJ whole genome shotgun (WGS) entry which is preliminary data.</text>
</comment>
<reference evidence="5 6" key="1">
    <citation type="journal article" date="2015" name="Genome Announc.">
        <title>Expanding the biotechnology potential of lactobacilli through comparative genomics of 213 strains and associated genera.</title>
        <authorList>
            <person name="Sun Z."/>
            <person name="Harris H.M."/>
            <person name="McCann A."/>
            <person name="Guo C."/>
            <person name="Argimon S."/>
            <person name="Zhang W."/>
            <person name="Yang X."/>
            <person name="Jeffery I.B."/>
            <person name="Cooney J.C."/>
            <person name="Kagawa T.F."/>
            <person name="Liu W."/>
            <person name="Song Y."/>
            <person name="Salvetti E."/>
            <person name="Wrobel A."/>
            <person name="Rasinkangas P."/>
            <person name="Parkhill J."/>
            <person name="Rea M.C."/>
            <person name="O'Sullivan O."/>
            <person name="Ritari J."/>
            <person name="Douillard F.P."/>
            <person name="Paul Ross R."/>
            <person name="Yang R."/>
            <person name="Briner A.E."/>
            <person name="Felis G.E."/>
            <person name="de Vos W.M."/>
            <person name="Barrangou R."/>
            <person name="Klaenhammer T.R."/>
            <person name="Caufield P.W."/>
            <person name="Cui Y."/>
            <person name="Zhang H."/>
            <person name="O'Toole P.W."/>
        </authorList>
    </citation>
    <scope>NUCLEOTIDE SEQUENCE [LARGE SCALE GENOMIC DNA]</scope>
    <source>
        <strain evidence="5 6">DSM 17758</strain>
    </source>
</reference>
<feature type="domain" description="EamA" evidence="4">
    <location>
        <begin position="203"/>
        <end position="297"/>
    </location>
</feature>
<sequence length="302" mass="33929">MWFLPALITLLAWGTADLFYKLGNDEREKDSALKTVVMVGLVMGLHVIGYYWIYQGINYDWKNLIVYLPVSAMYILSMAVGYFGLRYIEVSISSPISNSSGAFVVLLSFLFMHGNMKPLQWLAVLIIIVGMFLLGVFEKQEADAELKKSGAVIDKKYRVSAIAIIFPIIYAILDAMGTYLDGVYLDYKKILPEDQANMSYELTFLFVAILVWLYLALVKHETMNIFKERTRGLAAIFETLGQFFYVGAMAGNSIIAAPMIASYSIVSIILARIFIKEKLNAKQYLVVALIMVAIAILGFYDA</sequence>
<dbReference type="PANTHER" id="PTHR22911">
    <property type="entry name" value="ACYL-MALONYL CONDENSING ENZYME-RELATED"/>
    <property type="match status" value="1"/>
</dbReference>
<feature type="transmembrane region" description="Helical" evidence="3">
    <location>
        <begin position="284"/>
        <end position="300"/>
    </location>
</feature>
<feature type="transmembrane region" description="Helical" evidence="3">
    <location>
        <begin position="157"/>
        <end position="180"/>
    </location>
</feature>
<evidence type="ECO:0000256" key="3">
    <source>
        <dbReference type="SAM" id="Phobius"/>
    </source>
</evidence>
<dbReference type="EMBL" id="AZFX01000080">
    <property type="protein sequence ID" value="KRM08636.1"/>
    <property type="molecule type" value="Genomic_DNA"/>
</dbReference>
<dbReference type="PANTHER" id="PTHR22911:SF137">
    <property type="entry name" value="SOLUTE CARRIER FAMILY 35 MEMBER G2-RELATED"/>
    <property type="match status" value="1"/>
</dbReference>
<keyword evidence="3" id="KW-1133">Transmembrane helix</keyword>
<feature type="domain" description="EamA" evidence="4">
    <location>
        <begin position="3"/>
        <end position="134"/>
    </location>
</feature>
<evidence type="ECO:0000313" key="5">
    <source>
        <dbReference type="EMBL" id="KRM08636.1"/>
    </source>
</evidence>
<evidence type="ECO:0000256" key="2">
    <source>
        <dbReference type="ARBA" id="ARBA00007362"/>
    </source>
</evidence>
<dbReference type="Gene3D" id="1.10.3730.20">
    <property type="match status" value="1"/>
</dbReference>
<protein>
    <recommendedName>
        <fullName evidence="4">EamA domain-containing protein</fullName>
    </recommendedName>
</protein>
<feature type="transmembrane region" description="Helical" evidence="3">
    <location>
        <begin position="230"/>
        <end position="248"/>
    </location>
</feature>
<keyword evidence="3" id="KW-0472">Membrane</keyword>
<dbReference type="InterPro" id="IPR000620">
    <property type="entry name" value="EamA_dom"/>
</dbReference>
<accession>A0A0R1W2L4</accession>
<feature type="transmembrane region" description="Helical" evidence="3">
    <location>
        <begin position="254"/>
        <end position="275"/>
    </location>
</feature>
<keyword evidence="6" id="KW-1185">Reference proteome</keyword>
<gene>
    <name evidence="5" type="ORF">FC15_GL000374</name>
</gene>
<dbReference type="Proteomes" id="UP000051315">
    <property type="component" value="Unassembled WGS sequence"/>
</dbReference>
<feature type="transmembrane region" description="Helical" evidence="3">
    <location>
        <begin position="6"/>
        <end position="23"/>
    </location>
</feature>
<comment type="subcellular location">
    <subcellularLocation>
        <location evidence="1">Endomembrane system</location>
        <topology evidence="1">Multi-pass membrane protein</topology>
    </subcellularLocation>
</comment>
<feature type="transmembrane region" description="Helical" evidence="3">
    <location>
        <begin position="96"/>
        <end position="113"/>
    </location>
</feature>